<dbReference type="Ensembl" id="ENSLCAT00010039206.1">
    <property type="protein sequence ID" value="ENSLCAP00010038296.1"/>
    <property type="gene ID" value="ENSLCAG00010017944.1"/>
</dbReference>
<feature type="compositionally biased region" description="Low complexity" evidence="8">
    <location>
        <begin position="300"/>
        <end position="314"/>
    </location>
</feature>
<reference evidence="12" key="2">
    <citation type="submission" date="2025-04" db="UniProtKB">
        <authorList>
            <consortium name="RefSeq"/>
        </authorList>
    </citation>
    <scope>IDENTIFICATION</scope>
    <source>
        <tissue evidence="12">Brain</tissue>
    </source>
</reference>
<dbReference type="InterPro" id="IPR036236">
    <property type="entry name" value="Znf_C2H2_sf"/>
</dbReference>
<feature type="domain" description="C2H2-type" evidence="9">
    <location>
        <begin position="689"/>
        <end position="716"/>
    </location>
</feature>
<gene>
    <name evidence="10 12" type="primary">LOC108875087</name>
</gene>
<dbReference type="GeneTree" id="ENSGT01150000286958"/>
<dbReference type="PROSITE" id="PS00028">
    <property type="entry name" value="ZINC_FINGER_C2H2_1"/>
    <property type="match status" value="11"/>
</dbReference>
<dbReference type="Proteomes" id="UP000314980">
    <property type="component" value="Unassembled WGS sequence"/>
</dbReference>
<name>A0A4W6EM57_LATCA</name>
<feature type="domain" description="C2H2-type" evidence="9">
    <location>
        <begin position="803"/>
        <end position="830"/>
    </location>
</feature>
<dbReference type="GeneID" id="108875087"/>
<comment type="similarity">
    <text evidence="1">Belongs to the krueppel C2H2-type zinc-finger protein family.</text>
</comment>
<dbReference type="GO" id="GO:0001228">
    <property type="term" value="F:DNA-binding transcription activator activity, RNA polymerase II-specific"/>
    <property type="evidence" value="ECO:0007669"/>
    <property type="project" value="TreeGrafter"/>
</dbReference>
<keyword evidence="11" id="KW-1185">Reference proteome</keyword>
<dbReference type="PANTHER" id="PTHR24393">
    <property type="entry name" value="ZINC FINGER PROTEIN"/>
    <property type="match status" value="1"/>
</dbReference>
<evidence type="ECO:0000256" key="6">
    <source>
        <dbReference type="ARBA" id="ARBA00023242"/>
    </source>
</evidence>
<reference evidence="11" key="1">
    <citation type="submission" date="2015-09" db="EMBL/GenBank/DDBJ databases">
        <authorList>
            <person name="Sai Rama Sridatta P."/>
        </authorList>
    </citation>
    <scope>NUCLEOTIDE SEQUENCE [LARGE SCALE GENOMIC DNA]</scope>
</reference>
<dbReference type="RefSeq" id="XP_018519277.1">
    <property type="nucleotide sequence ID" value="XM_018663761.2"/>
</dbReference>
<feature type="domain" description="C2H2-type" evidence="9">
    <location>
        <begin position="831"/>
        <end position="856"/>
    </location>
</feature>
<dbReference type="OrthoDB" id="8113227at2759"/>
<feature type="region of interest" description="Disordered" evidence="8">
    <location>
        <begin position="299"/>
        <end position="319"/>
    </location>
</feature>
<feature type="domain" description="C2H2-type" evidence="9">
    <location>
        <begin position="661"/>
        <end position="688"/>
    </location>
</feature>
<feature type="domain" description="C2H2-type" evidence="9">
    <location>
        <begin position="2"/>
        <end position="29"/>
    </location>
</feature>
<dbReference type="Gene3D" id="3.30.160.60">
    <property type="entry name" value="Classic Zinc Finger"/>
    <property type="match status" value="12"/>
</dbReference>
<dbReference type="InParanoid" id="A0A4W6EM57"/>
<accession>A0A4W6EM57</accession>
<dbReference type="FunFam" id="3.30.160.60:FF:000557">
    <property type="entry name" value="zinc finger and SCAN domain-containing protein 29"/>
    <property type="match status" value="1"/>
</dbReference>
<dbReference type="KEGG" id="lcf:108875087"/>
<evidence type="ECO:0000256" key="2">
    <source>
        <dbReference type="ARBA" id="ARBA00022723"/>
    </source>
</evidence>
<feature type="domain" description="C2H2-type" evidence="9">
    <location>
        <begin position="496"/>
        <end position="523"/>
    </location>
</feature>
<dbReference type="AlphaFoldDB" id="A0A4W6EM57"/>
<feature type="domain" description="C2H2-type" evidence="9">
    <location>
        <begin position="387"/>
        <end position="414"/>
    </location>
</feature>
<evidence type="ECO:0000313" key="11">
    <source>
        <dbReference type="Proteomes" id="UP000314980"/>
    </source>
</evidence>
<feature type="domain" description="C2H2-type" evidence="9">
    <location>
        <begin position="524"/>
        <end position="551"/>
    </location>
</feature>
<dbReference type="Proteomes" id="UP000694890">
    <property type="component" value="Linkage group LG19"/>
</dbReference>
<dbReference type="Pfam" id="PF00096">
    <property type="entry name" value="zf-C2H2"/>
    <property type="match status" value="7"/>
</dbReference>
<dbReference type="PROSITE" id="PS50157">
    <property type="entry name" value="ZINC_FINGER_C2H2_2"/>
    <property type="match status" value="12"/>
</dbReference>
<feature type="domain" description="C2H2-type" evidence="9">
    <location>
        <begin position="258"/>
        <end position="281"/>
    </location>
</feature>
<keyword evidence="6" id="KW-0539">Nucleus</keyword>
<dbReference type="SUPFAM" id="SSF57667">
    <property type="entry name" value="beta-beta-alpha zinc fingers"/>
    <property type="match status" value="7"/>
</dbReference>
<evidence type="ECO:0000256" key="7">
    <source>
        <dbReference type="PROSITE-ProRule" id="PRU00042"/>
    </source>
</evidence>
<dbReference type="PANTHER" id="PTHR24393:SF100">
    <property type="entry name" value="ZINC FINGER PROTEIN-RELATED"/>
    <property type="match status" value="1"/>
</dbReference>
<keyword evidence="5" id="KW-0862">Zinc</keyword>
<dbReference type="GO" id="GO:0000978">
    <property type="term" value="F:RNA polymerase II cis-regulatory region sequence-specific DNA binding"/>
    <property type="evidence" value="ECO:0007669"/>
    <property type="project" value="TreeGrafter"/>
</dbReference>
<dbReference type="FunFam" id="3.30.160.60:FF:000624">
    <property type="entry name" value="zinc finger protein 697"/>
    <property type="match status" value="3"/>
</dbReference>
<organism evidence="10 11">
    <name type="scientific">Lates calcarifer</name>
    <name type="common">Barramundi</name>
    <name type="synonym">Holocentrus calcarifer</name>
    <dbReference type="NCBI Taxonomy" id="8187"/>
    <lineage>
        <taxon>Eukaryota</taxon>
        <taxon>Metazoa</taxon>
        <taxon>Chordata</taxon>
        <taxon>Craniata</taxon>
        <taxon>Vertebrata</taxon>
        <taxon>Euteleostomi</taxon>
        <taxon>Actinopterygii</taxon>
        <taxon>Neopterygii</taxon>
        <taxon>Teleostei</taxon>
        <taxon>Neoteleostei</taxon>
        <taxon>Acanthomorphata</taxon>
        <taxon>Carangaria</taxon>
        <taxon>Carangaria incertae sedis</taxon>
        <taxon>Centropomidae</taxon>
        <taxon>Lates</taxon>
    </lineage>
</organism>
<keyword evidence="3" id="KW-0677">Repeat</keyword>
<reference evidence="10" key="3">
    <citation type="submission" date="2025-05" db="UniProtKB">
        <authorList>
            <consortium name="Ensembl"/>
        </authorList>
    </citation>
    <scope>IDENTIFICATION</scope>
</reference>
<feature type="domain" description="C2H2-type" evidence="9">
    <location>
        <begin position="171"/>
        <end position="198"/>
    </location>
</feature>
<evidence type="ECO:0000313" key="12">
    <source>
        <dbReference type="RefSeq" id="XP_018519277.1"/>
    </source>
</evidence>
<dbReference type="GO" id="GO:0008270">
    <property type="term" value="F:zinc ion binding"/>
    <property type="evidence" value="ECO:0007669"/>
    <property type="project" value="UniProtKB-KW"/>
</dbReference>
<dbReference type="SMART" id="SM00355">
    <property type="entry name" value="ZnF_C2H2"/>
    <property type="match status" value="12"/>
</dbReference>
<sequence>MHQCPICPKSFPSPYKLQRHHVIHTGQKPFTCKICGKAFTQSEHLKTHLEKVHHSRLPRGSLLDGILTNNQQPNCVEQVAGVSNHGSGDYSMMPSAVASSVASQPGRKRGAVTCKSFLPLSETGNTPKNMPHMNDGRATQSNISYDMDPVHQDEVDSANVDKSVRTSHNGYTCKVCLKTFSSSLQLWIHLPTHNKPKPFKKGQTFSKMAHSKVHLQSQELSCSSKMAQKHQCPKCLKTFCSPSKLQRHFLIHTGQKPYSCTICRKAFRQKAHLKSHLSKSHKCSLSSVNARKRQRLCNDSQPPVLQPQSSLQRSTSHNTPVKSSVELELQCKISLNTVQDLNKTEIKLDAVVKPEQPLNTTSRCEGVCSKSGEQEPQYLTKKDVKPFQCMFCTRSFWLEINLIRHHRIHRNQKQLGSAIPVQNSNNVKMCDSEAIKHLPEPSHTDPTDMNISVNPEKWGENCSDSFPQEPALIASAGQHRESRHATSKPQRISTLHQCHTCSKCFPSRSKLRRHVMTHTGQRPFGCEICGKRFRQKTHLRVHSRIHLWSRYQKQRSLYINRPPSRIGGFNTRTAPDLLIQKMLVDKEDVETLVGSDVMSVKQLDQTPSLVTVQNKARQESENKLLPRTSKKNEVLHSKVSEVNVKRTYAAKSTQNPGNIRHKCSQCLKCFPSASKLQRHEMIHTDLKPFQCPMCGKAFRQAPHLKTHEKRHCKRKPSKPVNQQVNIRNLKTNSQQQLYPRITVRIPPQKKFVNTNTTHSVFDGAVSEGESALLCTRREIPVSKVSRLFKTNTKSNTCRKKTLNMCRICGKNFASPCKLSRHLVTHSGIRPFECILCSKTFTQRGHLKVHEHRCRQG</sequence>
<proteinExistence type="inferred from homology"/>
<feature type="domain" description="C2H2-type" evidence="9">
    <location>
        <begin position="30"/>
        <end position="58"/>
    </location>
</feature>
<evidence type="ECO:0000256" key="8">
    <source>
        <dbReference type="SAM" id="MobiDB-lite"/>
    </source>
</evidence>
<evidence type="ECO:0000256" key="3">
    <source>
        <dbReference type="ARBA" id="ARBA00022737"/>
    </source>
</evidence>
<evidence type="ECO:0000256" key="4">
    <source>
        <dbReference type="ARBA" id="ARBA00022771"/>
    </source>
</evidence>
<keyword evidence="4 7" id="KW-0863">Zinc-finger</keyword>
<evidence type="ECO:0000259" key="9">
    <source>
        <dbReference type="PROSITE" id="PS50157"/>
    </source>
</evidence>
<evidence type="ECO:0000313" key="10">
    <source>
        <dbReference type="Ensembl" id="ENSLCAP00010038296.1"/>
    </source>
</evidence>
<dbReference type="Pfam" id="PF13894">
    <property type="entry name" value="zf-C2H2_4"/>
    <property type="match status" value="1"/>
</dbReference>
<protein>
    <submittedName>
        <fullName evidence="12">Zinc finger protein 770</fullName>
    </submittedName>
</protein>
<feature type="domain" description="C2H2-type" evidence="9">
    <location>
        <begin position="230"/>
        <end position="257"/>
    </location>
</feature>
<evidence type="ECO:0000256" key="5">
    <source>
        <dbReference type="ARBA" id="ARBA00022833"/>
    </source>
</evidence>
<dbReference type="GO" id="GO:0005634">
    <property type="term" value="C:nucleus"/>
    <property type="evidence" value="ECO:0007669"/>
    <property type="project" value="TreeGrafter"/>
</dbReference>
<evidence type="ECO:0000256" key="1">
    <source>
        <dbReference type="ARBA" id="ARBA00006991"/>
    </source>
</evidence>
<dbReference type="FunFam" id="3.30.160.60:FF:000446">
    <property type="entry name" value="Zinc finger protein"/>
    <property type="match status" value="1"/>
</dbReference>
<dbReference type="InterPro" id="IPR013087">
    <property type="entry name" value="Znf_C2H2_type"/>
</dbReference>
<dbReference type="STRING" id="8187.ENSLCAP00010038296"/>
<keyword evidence="2" id="KW-0479">Metal-binding</keyword>